<keyword evidence="7 19" id="KW-1003">Cell membrane</keyword>
<evidence type="ECO:0000256" key="6">
    <source>
        <dbReference type="ARBA" id="ARBA00015850"/>
    </source>
</evidence>
<dbReference type="Pfam" id="PF02654">
    <property type="entry name" value="CobS"/>
    <property type="match status" value="1"/>
</dbReference>
<evidence type="ECO:0000256" key="10">
    <source>
        <dbReference type="ARBA" id="ARBA00022692"/>
    </source>
</evidence>
<comment type="subcellular location">
    <subcellularLocation>
        <location evidence="2 19">Cell membrane</location>
        <topology evidence="2 19">Multi-pass membrane protein</topology>
    </subcellularLocation>
</comment>
<evidence type="ECO:0000256" key="4">
    <source>
        <dbReference type="ARBA" id="ARBA00010561"/>
    </source>
</evidence>
<dbReference type="AlphaFoldDB" id="A0A4Q9KFL2"/>
<protein>
    <recommendedName>
        <fullName evidence="6 19">Adenosylcobinamide-GDP ribazoletransferase</fullName>
        <ecNumber evidence="5 19">2.7.8.26</ecNumber>
    </recommendedName>
    <alternativeName>
        <fullName evidence="16 19">Cobalamin synthase</fullName>
    </alternativeName>
    <alternativeName>
        <fullName evidence="15 19">Cobalamin-5'-phosphate synthase</fullName>
    </alternativeName>
</protein>
<reference evidence="20 21" key="1">
    <citation type="submission" date="2019-01" db="EMBL/GenBank/DDBJ databases">
        <title>Lactibacter flavus gen. nov., sp. nov., a novel bacterium of the family Propionibacteriaceae isolated from raw milk and dairy products.</title>
        <authorList>
            <person name="Huptas C."/>
            <person name="Wenning M."/>
            <person name="Breitenwieser F."/>
            <person name="Doll E."/>
            <person name="Von Neubeck M."/>
            <person name="Busse H.-J."/>
            <person name="Scherer S."/>
        </authorList>
    </citation>
    <scope>NUCLEOTIDE SEQUENCE [LARGE SCALE GENOMIC DNA]</scope>
    <source>
        <strain evidence="20 21">KCTC 33808</strain>
    </source>
</reference>
<evidence type="ECO:0000256" key="1">
    <source>
        <dbReference type="ARBA" id="ARBA00001946"/>
    </source>
</evidence>
<keyword evidence="10 19" id="KW-0812">Transmembrane</keyword>
<evidence type="ECO:0000256" key="2">
    <source>
        <dbReference type="ARBA" id="ARBA00004651"/>
    </source>
</evidence>
<proteinExistence type="inferred from homology"/>
<evidence type="ECO:0000256" key="17">
    <source>
        <dbReference type="ARBA" id="ARBA00048623"/>
    </source>
</evidence>
<evidence type="ECO:0000256" key="14">
    <source>
        <dbReference type="ARBA" id="ARBA00025228"/>
    </source>
</evidence>
<dbReference type="GO" id="GO:0051073">
    <property type="term" value="F:adenosylcobinamide-GDP ribazoletransferase activity"/>
    <property type="evidence" value="ECO:0007669"/>
    <property type="project" value="UniProtKB-UniRule"/>
</dbReference>
<dbReference type="EMBL" id="SDMQ01000006">
    <property type="protein sequence ID" value="TBT84943.1"/>
    <property type="molecule type" value="Genomic_DNA"/>
</dbReference>
<dbReference type="EC" id="2.7.8.26" evidence="5 19"/>
<evidence type="ECO:0000256" key="8">
    <source>
        <dbReference type="ARBA" id="ARBA00022573"/>
    </source>
</evidence>
<sequence>MAVVDGLRLAWGTLTALPGPPPRTVDRAVARVAMSTGWLVVLPVMVAIAAAGWGLVVLGVPPLAAGLVTIGLVQLMTRAIHADGLADTADGLGSGRPAGQALEIMRRGDVGPMGAVALVLVLGLQAVLVGDLLARPGGWLFVALALGAGRLALASACSGPIPSARPDGLGAAVAGSVPPWLVTALHLGLFLGGLVLAEVVGSVLGGDIPRHAWAWGMVVGLMATSATVGLAVRKLGGITGDVLGAAVELMTLGVLLGLAIR</sequence>
<dbReference type="RefSeq" id="WP_131167856.1">
    <property type="nucleotide sequence ID" value="NZ_SDMQ01000006.1"/>
</dbReference>
<comment type="catalytic activity">
    <reaction evidence="18 19">
        <text>alpha-ribazole 5'-phosphate + adenosylcob(III)inamide-GDP = adenosylcob(III)alamin 5'-phosphate + GMP + H(+)</text>
        <dbReference type="Rhea" id="RHEA:23560"/>
        <dbReference type="ChEBI" id="CHEBI:15378"/>
        <dbReference type="ChEBI" id="CHEBI:57918"/>
        <dbReference type="ChEBI" id="CHEBI:58115"/>
        <dbReference type="ChEBI" id="CHEBI:60487"/>
        <dbReference type="ChEBI" id="CHEBI:60493"/>
        <dbReference type="EC" id="2.7.8.26"/>
    </reaction>
</comment>
<organism evidence="20 21">
    <name type="scientific">Propioniciclava sinopodophylli</name>
    <dbReference type="NCBI Taxonomy" id="1837344"/>
    <lineage>
        <taxon>Bacteria</taxon>
        <taxon>Bacillati</taxon>
        <taxon>Actinomycetota</taxon>
        <taxon>Actinomycetes</taxon>
        <taxon>Propionibacteriales</taxon>
        <taxon>Propionibacteriaceae</taxon>
        <taxon>Propioniciclava</taxon>
    </lineage>
</organism>
<evidence type="ECO:0000256" key="12">
    <source>
        <dbReference type="ARBA" id="ARBA00022989"/>
    </source>
</evidence>
<evidence type="ECO:0000313" key="21">
    <source>
        <dbReference type="Proteomes" id="UP000292373"/>
    </source>
</evidence>
<dbReference type="InterPro" id="IPR003805">
    <property type="entry name" value="CobS"/>
</dbReference>
<evidence type="ECO:0000256" key="5">
    <source>
        <dbReference type="ARBA" id="ARBA00013200"/>
    </source>
</evidence>
<feature type="transmembrane region" description="Helical" evidence="19">
    <location>
        <begin position="37"/>
        <end position="60"/>
    </location>
</feature>
<evidence type="ECO:0000256" key="15">
    <source>
        <dbReference type="ARBA" id="ARBA00032605"/>
    </source>
</evidence>
<keyword evidence="21" id="KW-1185">Reference proteome</keyword>
<evidence type="ECO:0000256" key="11">
    <source>
        <dbReference type="ARBA" id="ARBA00022842"/>
    </source>
</evidence>
<comment type="function">
    <text evidence="14 19">Joins adenosylcobinamide-GDP and alpha-ribazole to generate adenosylcobalamin (Ado-cobalamin). Also synthesizes adenosylcobalamin 5'-phosphate from adenosylcobinamide-GDP and alpha-ribazole 5'-phosphate.</text>
</comment>
<evidence type="ECO:0000256" key="7">
    <source>
        <dbReference type="ARBA" id="ARBA00022475"/>
    </source>
</evidence>
<dbReference type="GO" id="GO:0005886">
    <property type="term" value="C:plasma membrane"/>
    <property type="evidence" value="ECO:0007669"/>
    <property type="project" value="UniProtKB-SubCell"/>
</dbReference>
<feature type="transmembrane region" description="Helical" evidence="19">
    <location>
        <begin position="113"/>
        <end position="133"/>
    </location>
</feature>
<keyword evidence="13 19" id="KW-0472">Membrane</keyword>
<evidence type="ECO:0000256" key="9">
    <source>
        <dbReference type="ARBA" id="ARBA00022679"/>
    </source>
</evidence>
<dbReference type="GO" id="GO:0009236">
    <property type="term" value="P:cobalamin biosynthetic process"/>
    <property type="evidence" value="ECO:0007669"/>
    <property type="project" value="UniProtKB-UniRule"/>
</dbReference>
<comment type="cofactor">
    <cofactor evidence="1 19">
        <name>Mg(2+)</name>
        <dbReference type="ChEBI" id="CHEBI:18420"/>
    </cofactor>
</comment>
<comment type="similarity">
    <text evidence="4 19">Belongs to the CobS family.</text>
</comment>
<feature type="transmembrane region" description="Helical" evidence="19">
    <location>
        <begin position="181"/>
        <end position="200"/>
    </location>
</feature>
<name>A0A4Q9KFL2_9ACTN</name>
<dbReference type="UniPathway" id="UPA00148">
    <property type="reaction ID" value="UER00238"/>
</dbReference>
<evidence type="ECO:0000256" key="16">
    <source>
        <dbReference type="ARBA" id="ARBA00032853"/>
    </source>
</evidence>
<dbReference type="Proteomes" id="UP000292373">
    <property type="component" value="Unassembled WGS sequence"/>
</dbReference>
<feature type="transmembrane region" description="Helical" evidence="19">
    <location>
        <begin position="238"/>
        <end position="260"/>
    </location>
</feature>
<evidence type="ECO:0000256" key="13">
    <source>
        <dbReference type="ARBA" id="ARBA00023136"/>
    </source>
</evidence>
<evidence type="ECO:0000256" key="18">
    <source>
        <dbReference type="ARBA" id="ARBA00049504"/>
    </source>
</evidence>
<evidence type="ECO:0000256" key="19">
    <source>
        <dbReference type="HAMAP-Rule" id="MF_00719"/>
    </source>
</evidence>
<evidence type="ECO:0000256" key="3">
    <source>
        <dbReference type="ARBA" id="ARBA00004663"/>
    </source>
</evidence>
<dbReference type="OrthoDB" id="9794223at2"/>
<feature type="transmembrane region" description="Helical" evidence="19">
    <location>
        <begin position="212"/>
        <end position="232"/>
    </location>
</feature>
<keyword evidence="12 19" id="KW-1133">Transmembrane helix</keyword>
<feature type="transmembrane region" description="Helical" evidence="19">
    <location>
        <begin position="140"/>
        <end position="161"/>
    </location>
</feature>
<dbReference type="HAMAP" id="MF_00719">
    <property type="entry name" value="CobS"/>
    <property type="match status" value="1"/>
</dbReference>
<comment type="caution">
    <text evidence="20">The sequence shown here is derived from an EMBL/GenBank/DDBJ whole genome shotgun (WGS) entry which is preliminary data.</text>
</comment>
<comment type="pathway">
    <text evidence="3 19">Cofactor biosynthesis; adenosylcobalamin biosynthesis; adenosylcobalamin from cob(II)yrinate a,c-diamide: step 7/7.</text>
</comment>
<keyword evidence="11 19" id="KW-0460">Magnesium</keyword>
<evidence type="ECO:0000313" key="20">
    <source>
        <dbReference type="EMBL" id="TBT84943.1"/>
    </source>
</evidence>
<comment type="catalytic activity">
    <reaction evidence="17 19">
        <text>alpha-ribazole + adenosylcob(III)inamide-GDP = adenosylcob(III)alamin + GMP + H(+)</text>
        <dbReference type="Rhea" id="RHEA:16049"/>
        <dbReference type="ChEBI" id="CHEBI:10329"/>
        <dbReference type="ChEBI" id="CHEBI:15378"/>
        <dbReference type="ChEBI" id="CHEBI:18408"/>
        <dbReference type="ChEBI" id="CHEBI:58115"/>
        <dbReference type="ChEBI" id="CHEBI:60487"/>
        <dbReference type="EC" id="2.7.8.26"/>
    </reaction>
</comment>
<keyword evidence="9 19" id="KW-0808">Transferase</keyword>
<accession>A0A4Q9KFL2</accession>
<dbReference type="PANTHER" id="PTHR34148:SF1">
    <property type="entry name" value="ADENOSYLCOBINAMIDE-GDP RIBAZOLETRANSFERASE"/>
    <property type="match status" value="1"/>
</dbReference>
<keyword evidence="8 19" id="KW-0169">Cobalamin biosynthesis</keyword>
<dbReference type="GO" id="GO:0008818">
    <property type="term" value="F:cobalamin 5'-phosphate synthase activity"/>
    <property type="evidence" value="ECO:0007669"/>
    <property type="project" value="UniProtKB-UniRule"/>
</dbReference>
<gene>
    <name evidence="19" type="primary">cobS</name>
    <name evidence="20" type="ORF">ET989_07100</name>
</gene>
<dbReference type="PANTHER" id="PTHR34148">
    <property type="entry name" value="ADENOSYLCOBINAMIDE-GDP RIBAZOLETRANSFERASE"/>
    <property type="match status" value="1"/>
</dbReference>